<dbReference type="EMBL" id="RPDH01000002">
    <property type="protein sequence ID" value="RPE09260.1"/>
    <property type="molecule type" value="Genomic_DNA"/>
</dbReference>
<dbReference type="RefSeq" id="WP_123848258.1">
    <property type="nucleotide sequence ID" value="NZ_RPDH01000002.1"/>
</dbReference>
<organism evidence="1 2">
    <name type="scientific">Chitinophaga lutea</name>
    <dbReference type="NCBI Taxonomy" id="2488634"/>
    <lineage>
        <taxon>Bacteria</taxon>
        <taxon>Pseudomonadati</taxon>
        <taxon>Bacteroidota</taxon>
        <taxon>Chitinophagia</taxon>
        <taxon>Chitinophagales</taxon>
        <taxon>Chitinophagaceae</taxon>
        <taxon>Chitinophaga</taxon>
    </lineage>
</organism>
<accession>A0A3N4PZY1</accession>
<dbReference type="AlphaFoldDB" id="A0A3N4PZY1"/>
<evidence type="ECO:0000313" key="1">
    <source>
        <dbReference type="EMBL" id="RPE09260.1"/>
    </source>
</evidence>
<reference evidence="1 2" key="1">
    <citation type="submission" date="2018-11" db="EMBL/GenBank/DDBJ databases">
        <title>Chitinophaga lutea sp.nov., isolate from arsenic contaminated soil.</title>
        <authorList>
            <person name="Zong Y."/>
        </authorList>
    </citation>
    <scope>NUCLEOTIDE SEQUENCE [LARGE SCALE GENOMIC DNA]</scope>
    <source>
        <strain evidence="1 2">ZY74</strain>
    </source>
</reference>
<proteinExistence type="predicted"/>
<keyword evidence="2" id="KW-1185">Reference proteome</keyword>
<gene>
    <name evidence="1" type="ORF">EGT74_19870</name>
</gene>
<dbReference type="Proteomes" id="UP000278351">
    <property type="component" value="Unassembled WGS sequence"/>
</dbReference>
<name>A0A3N4PZY1_9BACT</name>
<comment type="caution">
    <text evidence="1">The sequence shown here is derived from an EMBL/GenBank/DDBJ whole genome shotgun (WGS) entry which is preliminary data.</text>
</comment>
<evidence type="ECO:0000313" key="2">
    <source>
        <dbReference type="Proteomes" id="UP000278351"/>
    </source>
</evidence>
<protein>
    <recommendedName>
        <fullName evidence="3">Lipocalin-like domain-containing protein</fullName>
    </recommendedName>
</protein>
<sequence>MKSAVAIIAFSALSVFCCSGCKKDKNSKPAGSGKYEMVAGKWAQKDLVLAVSVKFGGQTIPQGTSIITIAPLLGPAGQYFTCTKNNVYNFNKDSTMQVEGCTDLILPVTGKEGTWRLDIYDAVLLLKSKKGDPDPHWINEVTNTSMKISITAAIPNVASVPLTLILEKK</sequence>
<evidence type="ECO:0008006" key="3">
    <source>
        <dbReference type="Google" id="ProtNLM"/>
    </source>
</evidence>
<dbReference type="OrthoDB" id="659889at2"/>